<accession>A0A6G6IXE6</accession>
<feature type="chain" id="PRO_5026032746" evidence="1">
    <location>
        <begin position="19"/>
        <end position="195"/>
    </location>
</feature>
<gene>
    <name evidence="3" type="ORF">G5B91_17000</name>
    <name evidence="2" type="ORF">I5I61_25205</name>
</gene>
<dbReference type="RefSeq" id="WP_037007072.1">
    <property type="nucleotide sequence ID" value="NZ_CP049140.1"/>
</dbReference>
<keyword evidence="1" id="KW-0732">Signal</keyword>
<sequence>MRTIVFCASVLLPLLAHAASQTEQDNAVIDGSGRDFVGNLSINQAAGNQQQQSNARALANGTNAHASTHQNQQLQLIDPDASLDASASIRGNSFQGSGVVGVNQGAGLGNQQINALRISAANTANHPESLDDSTLAQSVAVTRNSGSPVAMPGQRIVNTDDQAFAGSVGVVQVNQSAGVGNQSYNNLSIRVAGGL</sequence>
<evidence type="ECO:0000313" key="4">
    <source>
        <dbReference type="Proteomes" id="UP000501063"/>
    </source>
</evidence>
<dbReference type="AlphaFoldDB" id="A0A6G6IXE6"/>
<dbReference type="Proteomes" id="UP000608450">
    <property type="component" value="Unassembled WGS sequence"/>
</dbReference>
<evidence type="ECO:0000313" key="2">
    <source>
        <dbReference type="EMBL" id="MBG6290769.1"/>
    </source>
</evidence>
<keyword evidence="5" id="KW-1185">Reference proteome</keyword>
<name>A0A6G6IXE6_PSENT</name>
<dbReference type="EMBL" id="CP049140">
    <property type="protein sequence ID" value="QIE87876.1"/>
    <property type="molecule type" value="Genomic_DNA"/>
</dbReference>
<dbReference type="EMBL" id="JADTFC010000086">
    <property type="protein sequence ID" value="MBG6290769.1"/>
    <property type="molecule type" value="Genomic_DNA"/>
</dbReference>
<dbReference type="KEGG" id="pnt:G5B91_17000"/>
<evidence type="ECO:0000256" key="1">
    <source>
        <dbReference type="SAM" id="SignalP"/>
    </source>
</evidence>
<protein>
    <submittedName>
        <fullName evidence="3">Adhesin</fullName>
    </submittedName>
</protein>
<organism evidence="3 4">
    <name type="scientific">Pseudomonas nitroreducens</name>
    <dbReference type="NCBI Taxonomy" id="46680"/>
    <lineage>
        <taxon>Bacteria</taxon>
        <taxon>Pseudomonadati</taxon>
        <taxon>Pseudomonadota</taxon>
        <taxon>Gammaproteobacteria</taxon>
        <taxon>Pseudomonadales</taxon>
        <taxon>Pseudomonadaceae</taxon>
        <taxon>Pseudomonas</taxon>
    </lineage>
</organism>
<reference evidence="2 5" key="2">
    <citation type="submission" date="2020-11" db="EMBL/GenBank/DDBJ databases">
        <title>Enhanced detection system for hospital associated transmission using whole genome sequencing surveillance.</title>
        <authorList>
            <person name="Harrison L.H."/>
            <person name="Van Tyne D."/>
            <person name="Marsh J.W."/>
            <person name="Griffith M.P."/>
            <person name="Snyder D.J."/>
            <person name="Cooper V.S."/>
            <person name="Mustapha M."/>
        </authorList>
    </citation>
    <scope>NUCLEOTIDE SEQUENCE [LARGE SCALE GENOMIC DNA]</scope>
    <source>
        <strain evidence="2 5">PSA00705</strain>
    </source>
</reference>
<evidence type="ECO:0000313" key="3">
    <source>
        <dbReference type="EMBL" id="QIE87876.1"/>
    </source>
</evidence>
<dbReference type="Proteomes" id="UP000501063">
    <property type="component" value="Chromosome"/>
</dbReference>
<reference evidence="3 4" key="1">
    <citation type="submission" date="2020-02" db="EMBL/GenBank/DDBJ databases">
        <title>Integrative conjugative elements (ICEs) and plasmids drive adaptation of Pseudomonas nitroreducens strain HBP1 to wastewater environment.</title>
        <authorList>
            <person name="Sentchilo V."/>
            <person name="Carraro N."/>
            <person name="Bertelli C."/>
            <person name="van der Meer J.R."/>
        </authorList>
    </citation>
    <scope>NUCLEOTIDE SEQUENCE [LARGE SCALE GENOMIC DNA]</scope>
    <source>
        <strain evidence="3 4">HBP1</strain>
    </source>
</reference>
<feature type="signal peptide" evidence="1">
    <location>
        <begin position="1"/>
        <end position="18"/>
    </location>
</feature>
<proteinExistence type="predicted"/>
<evidence type="ECO:0000313" key="5">
    <source>
        <dbReference type="Proteomes" id="UP000608450"/>
    </source>
</evidence>